<keyword evidence="5" id="KW-0325">Glycoprotein</keyword>
<dbReference type="InterPro" id="IPR001563">
    <property type="entry name" value="Peptidase_S10"/>
</dbReference>
<gene>
    <name evidence="7" type="ORF">B0T17DRAFT_608132</name>
</gene>
<keyword evidence="8" id="KW-1185">Reference proteome</keyword>
<dbReference type="GO" id="GO:0004185">
    <property type="term" value="F:serine-type carboxypeptidase activity"/>
    <property type="evidence" value="ECO:0007669"/>
    <property type="project" value="InterPro"/>
</dbReference>
<dbReference type="Gene3D" id="3.40.50.1820">
    <property type="entry name" value="alpha/beta hydrolase"/>
    <property type="match status" value="1"/>
</dbReference>
<keyword evidence="3" id="KW-0645">Protease</keyword>
<keyword evidence="6" id="KW-0732">Signal</keyword>
<dbReference type="GO" id="GO:0006508">
    <property type="term" value="P:proteolysis"/>
    <property type="evidence" value="ECO:0007669"/>
    <property type="project" value="UniProtKB-KW"/>
</dbReference>
<evidence type="ECO:0000256" key="4">
    <source>
        <dbReference type="ARBA" id="ARBA00022801"/>
    </source>
</evidence>
<evidence type="ECO:0000256" key="1">
    <source>
        <dbReference type="ARBA" id="ARBA00009431"/>
    </source>
</evidence>
<dbReference type="GO" id="GO:0000324">
    <property type="term" value="C:fungal-type vacuole"/>
    <property type="evidence" value="ECO:0007669"/>
    <property type="project" value="TreeGrafter"/>
</dbReference>
<evidence type="ECO:0000313" key="8">
    <source>
        <dbReference type="Proteomes" id="UP001174934"/>
    </source>
</evidence>
<reference evidence="7" key="1">
    <citation type="submission" date="2023-06" db="EMBL/GenBank/DDBJ databases">
        <title>Genome-scale phylogeny and comparative genomics of the fungal order Sordariales.</title>
        <authorList>
            <consortium name="Lawrence Berkeley National Laboratory"/>
            <person name="Hensen N."/>
            <person name="Bonometti L."/>
            <person name="Westerberg I."/>
            <person name="Brannstrom I.O."/>
            <person name="Guillou S."/>
            <person name="Cros-Aarteil S."/>
            <person name="Calhoun S."/>
            <person name="Haridas S."/>
            <person name="Kuo A."/>
            <person name="Mondo S."/>
            <person name="Pangilinan J."/>
            <person name="Riley R."/>
            <person name="LaButti K."/>
            <person name="Andreopoulos B."/>
            <person name="Lipzen A."/>
            <person name="Chen C."/>
            <person name="Yanf M."/>
            <person name="Daum C."/>
            <person name="Ng V."/>
            <person name="Clum A."/>
            <person name="Steindorff A."/>
            <person name="Ohm R."/>
            <person name="Martin F."/>
            <person name="Silar P."/>
            <person name="Natvig D."/>
            <person name="Lalanne C."/>
            <person name="Gautier V."/>
            <person name="Ament-velasquez S.L."/>
            <person name="Kruys A."/>
            <person name="Hutchinson M.I."/>
            <person name="Powell A.J."/>
            <person name="Barry K."/>
            <person name="Miller A.N."/>
            <person name="Grigoriev I.V."/>
            <person name="Debuchy R."/>
            <person name="Gladieux P."/>
            <person name="Thoren M.H."/>
            <person name="Johannesson H."/>
        </authorList>
    </citation>
    <scope>NUCLEOTIDE SEQUENCE</scope>
    <source>
        <strain evidence="7">SMH3391-2</strain>
    </source>
</reference>
<feature type="chain" id="PRO_5041220266" evidence="6">
    <location>
        <begin position="21"/>
        <end position="570"/>
    </location>
</feature>
<organism evidence="7 8">
    <name type="scientific">Bombardia bombarda</name>
    <dbReference type="NCBI Taxonomy" id="252184"/>
    <lineage>
        <taxon>Eukaryota</taxon>
        <taxon>Fungi</taxon>
        <taxon>Dikarya</taxon>
        <taxon>Ascomycota</taxon>
        <taxon>Pezizomycotina</taxon>
        <taxon>Sordariomycetes</taxon>
        <taxon>Sordariomycetidae</taxon>
        <taxon>Sordariales</taxon>
        <taxon>Lasiosphaeriaceae</taxon>
        <taxon>Bombardia</taxon>
    </lineage>
</organism>
<dbReference type="PANTHER" id="PTHR11802">
    <property type="entry name" value="SERINE PROTEASE FAMILY S10 SERINE CARBOXYPEPTIDASE"/>
    <property type="match status" value="1"/>
</dbReference>
<protein>
    <submittedName>
        <fullName evidence="7">Alpha/Beta hydrolase protein</fullName>
    </submittedName>
</protein>
<evidence type="ECO:0000256" key="6">
    <source>
        <dbReference type="SAM" id="SignalP"/>
    </source>
</evidence>
<dbReference type="AlphaFoldDB" id="A0AA40C5K2"/>
<evidence type="ECO:0000256" key="3">
    <source>
        <dbReference type="ARBA" id="ARBA00022670"/>
    </source>
</evidence>
<comment type="similarity">
    <text evidence="1">Belongs to the peptidase S10 family.</text>
</comment>
<dbReference type="PRINTS" id="PR00724">
    <property type="entry name" value="CRBOXYPTASEC"/>
</dbReference>
<feature type="signal peptide" evidence="6">
    <location>
        <begin position="1"/>
        <end position="20"/>
    </location>
</feature>
<dbReference type="Pfam" id="PF00450">
    <property type="entry name" value="Peptidase_S10"/>
    <property type="match status" value="1"/>
</dbReference>
<dbReference type="InterPro" id="IPR029058">
    <property type="entry name" value="AB_hydrolase_fold"/>
</dbReference>
<keyword evidence="2" id="KW-0121">Carboxypeptidase</keyword>
<evidence type="ECO:0000256" key="5">
    <source>
        <dbReference type="ARBA" id="ARBA00023180"/>
    </source>
</evidence>
<accession>A0AA40C5K2</accession>
<comment type="caution">
    <text evidence="7">The sequence shown here is derived from an EMBL/GenBank/DDBJ whole genome shotgun (WGS) entry which is preliminary data.</text>
</comment>
<dbReference type="SUPFAM" id="SSF53474">
    <property type="entry name" value="alpha/beta-Hydrolases"/>
    <property type="match status" value="1"/>
</dbReference>
<sequence length="570" mass="62114">MLLPLTLLALVALLPRPSLSQFVPAPSKLTRVMGHAGVPVRYKKVPTGICELDPKVQSFSGYADIAPDQHIFFWFFEARNQDPTKAPLTVWINGGPGSSSMIGLFQELGPCGVDYFGNVYNNPYSWSNASNMLFIDHPAQVGFSYSVPVKGYTDPDTQNIVVLPDDTTACPEYANGTCGTYSYPDPNLTANSTANAAPSFWKTLQGFMGAFPQYARNGFHFTSESYGGHYGPIFNAYIEAQNAKNIPNAVKISLETVMIGNGWYDPYIQYQAYYNFTVSPGNTYDYRGYTPAQEAIVYNSLYGKGNCLDRLASCKAQTGNNAACSAADNFCASQVEFPYDNFLGRDEYDMRELDPDPFPYGFYPDYLNTPKVQEAIGAYVNFSESNDAVGANFGTTGDDGREAGTVEAMRSLLKDGVTVALYAGDADYNCNWLGGEAVADEVAVKGWAQAGYVNLSTSDGVVHGQVKQVGGFSFTRVYESGHEVPFYQPLASLEMFERVLGGKDVATGRVEVAKVRGGYVSKGTRFSTYREGNGTVQWDVVGRNVTYDTGSDGPGVLDLTNNIDNTPQQL</sequence>
<dbReference type="PANTHER" id="PTHR11802:SF64">
    <property type="entry name" value="CARBOXYPEPTIDASE"/>
    <property type="match status" value="1"/>
</dbReference>
<proteinExistence type="inferred from homology"/>
<name>A0AA40C5K2_9PEZI</name>
<dbReference type="Proteomes" id="UP001174934">
    <property type="component" value="Unassembled WGS sequence"/>
</dbReference>
<keyword evidence="4 7" id="KW-0378">Hydrolase</keyword>
<evidence type="ECO:0000313" key="7">
    <source>
        <dbReference type="EMBL" id="KAK0625088.1"/>
    </source>
</evidence>
<evidence type="ECO:0000256" key="2">
    <source>
        <dbReference type="ARBA" id="ARBA00022645"/>
    </source>
</evidence>
<dbReference type="EMBL" id="JAULSR010000003">
    <property type="protein sequence ID" value="KAK0625088.1"/>
    <property type="molecule type" value="Genomic_DNA"/>
</dbReference>